<accession>A0AA86R628</accession>
<name>A0AA86R628_9EUKA</name>
<reference evidence="3 5" key="2">
    <citation type="submission" date="2024-07" db="EMBL/GenBank/DDBJ databases">
        <authorList>
            <person name="Akdeniz Z."/>
        </authorList>
    </citation>
    <scope>NUCLEOTIDE SEQUENCE [LARGE SCALE GENOMIC DNA]</scope>
</reference>
<dbReference type="EMBL" id="CATOUU010001108">
    <property type="protein sequence ID" value="CAI9972359.1"/>
    <property type="molecule type" value="Genomic_DNA"/>
</dbReference>
<organism evidence="2">
    <name type="scientific">Hexamita inflata</name>
    <dbReference type="NCBI Taxonomy" id="28002"/>
    <lineage>
        <taxon>Eukaryota</taxon>
        <taxon>Metamonada</taxon>
        <taxon>Diplomonadida</taxon>
        <taxon>Hexamitidae</taxon>
        <taxon>Hexamitinae</taxon>
        <taxon>Hexamita</taxon>
    </lineage>
</organism>
<evidence type="ECO:0000313" key="1">
    <source>
        <dbReference type="EMBL" id="CAI9971429.1"/>
    </source>
</evidence>
<evidence type="ECO:0000313" key="3">
    <source>
        <dbReference type="EMBL" id="CAL5996165.1"/>
    </source>
</evidence>
<proteinExistence type="predicted"/>
<dbReference type="EMBL" id="CAXDID020000374">
    <property type="protein sequence ID" value="CAL6083731.1"/>
    <property type="molecule type" value="Genomic_DNA"/>
</dbReference>
<evidence type="ECO:0000313" key="5">
    <source>
        <dbReference type="Proteomes" id="UP001642409"/>
    </source>
</evidence>
<dbReference type="EMBL" id="CAXDID020000034">
    <property type="protein sequence ID" value="CAL5996165.1"/>
    <property type="molecule type" value="Genomic_DNA"/>
</dbReference>
<dbReference type="AlphaFoldDB" id="A0AA86R628"/>
<reference evidence="2" key="1">
    <citation type="submission" date="2023-06" db="EMBL/GenBank/DDBJ databases">
        <authorList>
            <person name="Kurt Z."/>
        </authorList>
    </citation>
    <scope>NUCLEOTIDE SEQUENCE</scope>
</reference>
<gene>
    <name evidence="3" type="ORF">HINF_LOCUS14617</name>
    <name evidence="1" type="ORF">HINF_LOCUS59074</name>
    <name evidence="2" type="ORF">HINF_LOCUS60004</name>
    <name evidence="4" type="ORF">HINF_LOCUS61865</name>
</gene>
<evidence type="ECO:0000313" key="4">
    <source>
        <dbReference type="EMBL" id="CAL6083731.1"/>
    </source>
</evidence>
<evidence type="ECO:0000313" key="2">
    <source>
        <dbReference type="EMBL" id="CAI9972359.1"/>
    </source>
</evidence>
<dbReference type="Proteomes" id="UP001642409">
    <property type="component" value="Unassembled WGS sequence"/>
</dbReference>
<sequence>MSSIYNQMSPNGRLRLIKQQLIKSNSSSGLISELSALPNLDNHQFLTKKVQVVPVMNTPRRKNIVRNHSVLVESSISYQESSSHEDSEVDVFLTQSKSERPVFKCNQVNHRKSHSQFCDQLIDRSESNNTHLLTTRDKVARCPTVLTKKSYEEQHKYTARKIAAKAVFKIRQQTGMGLALKVASFSKLVNNNFQRLANEWEAINKVPIKK</sequence>
<keyword evidence="5" id="KW-1185">Reference proteome</keyword>
<protein>
    <submittedName>
        <fullName evidence="3">Hypothetical_protein</fullName>
    </submittedName>
</protein>
<comment type="caution">
    <text evidence="2">The sequence shown here is derived from an EMBL/GenBank/DDBJ whole genome shotgun (WGS) entry which is preliminary data.</text>
</comment>
<dbReference type="EMBL" id="CATOUU010001090">
    <property type="protein sequence ID" value="CAI9971429.1"/>
    <property type="molecule type" value="Genomic_DNA"/>
</dbReference>